<reference evidence="3" key="1">
    <citation type="journal article" date="2021" name="Sci. Rep.">
        <title>Diploid genomic architecture of Nitzschia inconspicua, an elite biomass production diatom.</title>
        <authorList>
            <person name="Oliver A."/>
            <person name="Podell S."/>
            <person name="Pinowska A."/>
            <person name="Traller J.C."/>
            <person name="Smith S.R."/>
            <person name="McClure R."/>
            <person name="Beliaev A."/>
            <person name="Bohutskyi P."/>
            <person name="Hill E.A."/>
            <person name="Rabines A."/>
            <person name="Zheng H."/>
            <person name="Allen L.Z."/>
            <person name="Kuo A."/>
            <person name="Grigoriev I.V."/>
            <person name="Allen A.E."/>
            <person name="Hazlebeck D."/>
            <person name="Allen E.E."/>
        </authorList>
    </citation>
    <scope>NUCLEOTIDE SEQUENCE</scope>
    <source>
        <strain evidence="3">Hildebrandi</strain>
    </source>
</reference>
<dbReference type="AlphaFoldDB" id="A0A9K3LXB8"/>
<comment type="caution">
    <text evidence="3">The sequence shown here is derived from an EMBL/GenBank/DDBJ whole genome shotgun (WGS) entry which is preliminary data.</text>
</comment>
<feature type="transmembrane region" description="Helical" evidence="2">
    <location>
        <begin position="203"/>
        <end position="225"/>
    </location>
</feature>
<dbReference type="Pfam" id="PF03073">
    <property type="entry name" value="TspO_MBR"/>
    <property type="match status" value="1"/>
</dbReference>
<dbReference type="OrthoDB" id="8841220at2759"/>
<dbReference type="InterPro" id="IPR004307">
    <property type="entry name" value="TspO_MBR"/>
</dbReference>
<reference evidence="3" key="2">
    <citation type="submission" date="2021-04" db="EMBL/GenBank/DDBJ databases">
        <authorList>
            <person name="Podell S."/>
        </authorList>
    </citation>
    <scope>NUCLEOTIDE SEQUENCE</scope>
    <source>
        <strain evidence="3">Hildebrandi</strain>
    </source>
</reference>
<keyword evidence="2" id="KW-1133">Transmembrane helix</keyword>
<keyword evidence="2" id="KW-0472">Membrane</keyword>
<dbReference type="Proteomes" id="UP000693970">
    <property type="component" value="Unassembled WGS sequence"/>
</dbReference>
<feature type="region of interest" description="Disordered" evidence="1">
    <location>
        <begin position="169"/>
        <end position="194"/>
    </location>
</feature>
<feature type="transmembrane region" description="Helical" evidence="2">
    <location>
        <begin position="261"/>
        <end position="280"/>
    </location>
</feature>
<feature type="transmembrane region" description="Helical" evidence="2">
    <location>
        <begin position="286"/>
        <end position="306"/>
    </location>
</feature>
<dbReference type="GO" id="GO:0016020">
    <property type="term" value="C:membrane"/>
    <property type="evidence" value="ECO:0007669"/>
    <property type="project" value="InterPro"/>
</dbReference>
<protein>
    <submittedName>
        <fullName evidence="3">TspO/MBR family protein</fullName>
    </submittedName>
</protein>
<feature type="compositionally biased region" description="Low complexity" evidence="1">
    <location>
        <begin position="176"/>
        <end position="188"/>
    </location>
</feature>
<evidence type="ECO:0000313" key="4">
    <source>
        <dbReference type="Proteomes" id="UP000693970"/>
    </source>
</evidence>
<evidence type="ECO:0000256" key="1">
    <source>
        <dbReference type="SAM" id="MobiDB-lite"/>
    </source>
</evidence>
<sequence>MRAALQSTIATTGCILMFVAVVFLEGFPVKSFQYAPTFNKLTLLITRPNAGLSRNSNQSRNHVVWTMSSSSSSDLSGENSSKGDQSLSSIKALPASKSLDTGAILRYGAAFVIQMTLIAGVFSGLDALMSIFKISPSKIPMAINVVLFYGFALKSRVLNPLDNQRPQTATKEIKGDSQVGSSSDSSVDSPPPRTMPSWTPPGFVFPIVWLLIIGPLRAVSSSLVYQATGRYFSTAIMSLMAHLTIGDIWNTINNKERRYGTSIVGVLMVWASAAFAAYQYSIVAPLAGRLLSLPLIWLTIASSLIVRTWRLNPAPDTGKPESLLPTKDANAKTITKLVWFEK</sequence>
<keyword evidence="4" id="KW-1185">Reference proteome</keyword>
<keyword evidence="2" id="KW-0812">Transmembrane</keyword>
<dbReference type="PANTHER" id="PTHR10057:SF0">
    <property type="entry name" value="TRANSLOCATOR PROTEIN"/>
    <property type="match status" value="1"/>
</dbReference>
<gene>
    <name evidence="3" type="ORF">IV203_031084</name>
</gene>
<evidence type="ECO:0000313" key="3">
    <source>
        <dbReference type="EMBL" id="KAG7368341.1"/>
    </source>
</evidence>
<feature type="transmembrane region" description="Helical" evidence="2">
    <location>
        <begin position="104"/>
        <end position="128"/>
    </location>
</feature>
<dbReference type="CDD" id="cd15904">
    <property type="entry name" value="TSPO_MBR"/>
    <property type="match status" value="1"/>
</dbReference>
<evidence type="ECO:0000256" key="2">
    <source>
        <dbReference type="SAM" id="Phobius"/>
    </source>
</evidence>
<organism evidence="3 4">
    <name type="scientific">Nitzschia inconspicua</name>
    <dbReference type="NCBI Taxonomy" id="303405"/>
    <lineage>
        <taxon>Eukaryota</taxon>
        <taxon>Sar</taxon>
        <taxon>Stramenopiles</taxon>
        <taxon>Ochrophyta</taxon>
        <taxon>Bacillariophyta</taxon>
        <taxon>Bacillariophyceae</taxon>
        <taxon>Bacillariophycidae</taxon>
        <taxon>Bacillariales</taxon>
        <taxon>Bacillariaceae</taxon>
        <taxon>Nitzschia</taxon>
    </lineage>
</organism>
<name>A0A9K3LXB8_9STRA</name>
<accession>A0A9K3LXB8</accession>
<feature type="transmembrane region" description="Helical" evidence="2">
    <location>
        <begin position="7"/>
        <end position="24"/>
    </location>
</feature>
<proteinExistence type="predicted"/>
<dbReference type="EMBL" id="JAGRRH010000006">
    <property type="protein sequence ID" value="KAG7368341.1"/>
    <property type="molecule type" value="Genomic_DNA"/>
</dbReference>
<dbReference type="PANTHER" id="PTHR10057">
    <property type="entry name" value="PERIPHERAL-TYPE BENZODIAZEPINE RECEPTOR"/>
    <property type="match status" value="1"/>
</dbReference>